<dbReference type="Pfam" id="PF00291">
    <property type="entry name" value="PALP"/>
    <property type="match status" value="1"/>
</dbReference>
<dbReference type="AlphaFoldDB" id="A0A506UDV2"/>
<evidence type="ECO:0000256" key="1">
    <source>
        <dbReference type="ARBA" id="ARBA00001933"/>
    </source>
</evidence>
<sequence length="415" mass="43369">MAPGSLAIGQRSLGDPSRLFPLTPVIVDGCPASSGEAMQYPLEIDYDYDAVDRRLFEQAPGPGLDRWAPLLPPLAKGLSMGEGGTPLIAAEAFGRSIGIAGNLYLKDESRNPTWSHKDRLNLCVVSAAIASGARGIAVASSGNHGAAAAAYAARAGLPCVVVTSGGMPPAFRDFLMSLGARVVVTPEDRRWPVLRRIVNETGFMPASNLTRFHTGNPYGPEGYKTIAYELFLQLDHTVPDHILAPTGYGEMLFGVWKGFQELKRLGLVDRLPTIYACEPAIRGPLRRAVSSNAAAAEVSGPASIAVGIACAVSSYRGAVAIESRADRALPASETEIAAMRARLAATGLYQEFSGVAGLAAASEATSRGLVLDGKVVAIMTSSGLKDVTPTGAEIYGEDTLDGLIDTLREGTGDGA</sequence>
<dbReference type="GO" id="GO:1901605">
    <property type="term" value="P:alpha-amino acid metabolic process"/>
    <property type="evidence" value="ECO:0007669"/>
    <property type="project" value="UniProtKB-ARBA"/>
</dbReference>
<dbReference type="InterPro" id="IPR050214">
    <property type="entry name" value="Cys_Synth/Cystath_Beta-Synth"/>
</dbReference>
<dbReference type="SUPFAM" id="SSF53686">
    <property type="entry name" value="Tryptophan synthase beta subunit-like PLP-dependent enzymes"/>
    <property type="match status" value="1"/>
</dbReference>
<dbReference type="Proteomes" id="UP000318801">
    <property type="component" value="Unassembled WGS sequence"/>
</dbReference>
<evidence type="ECO:0000256" key="2">
    <source>
        <dbReference type="ARBA" id="ARBA00022898"/>
    </source>
</evidence>
<organism evidence="4 5">
    <name type="scientific">Martelella alba</name>
    <dbReference type="NCBI Taxonomy" id="2590451"/>
    <lineage>
        <taxon>Bacteria</taxon>
        <taxon>Pseudomonadati</taxon>
        <taxon>Pseudomonadota</taxon>
        <taxon>Alphaproteobacteria</taxon>
        <taxon>Hyphomicrobiales</taxon>
        <taxon>Aurantimonadaceae</taxon>
        <taxon>Martelella</taxon>
    </lineage>
</organism>
<comment type="cofactor">
    <cofactor evidence="1">
        <name>pyridoxal 5'-phosphate</name>
        <dbReference type="ChEBI" id="CHEBI:597326"/>
    </cofactor>
</comment>
<reference evidence="4 5" key="1">
    <citation type="submission" date="2019-06" db="EMBL/GenBank/DDBJ databases">
        <authorList>
            <person name="Li M."/>
        </authorList>
    </citation>
    <scope>NUCLEOTIDE SEQUENCE [LARGE SCALE GENOMIC DNA]</scope>
    <source>
        <strain evidence="4 5">BGMRC2036</strain>
    </source>
</reference>
<dbReference type="PANTHER" id="PTHR10314">
    <property type="entry name" value="CYSTATHIONINE BETA-SYNTHASE"/>
    <property type="match status" value="1"/>
</dbReference>
<proteinExistence type="predicted"/>
<keyword evidence="2" id="KW-0663">Pyridoxal phosphate</keyword>
<dbReference type="InterPro" id="IPR036052">
    <property type="entry name" value="TrpB-like_PALP_sf"/>
</dbReference>
<gene>
    <name evidence="4" type="ORF">FJU08_04310</name>
</gene>
<dbReference type="EMBL" id="VHLG01000002">
    <property type="protein sequence ID" value="TPW32622.1"/>
    <property type="molecule type" value="Genomic_DNA"/>
</dbReference>
<comment type="caution">
    <text evidence="4">The sequence shown here is derived from an EMBL/GenBank/DDBJ whole genome shotgun (WGS) entry which is preliminary data.</text>
</comment>
<evidence type="ECO:0000313" key="4">
    <source>
        <dbReference type="EMBL" id="TPW32622.1"/>
    </source>
</evidence>
<keyword evidence="5" id="KW-1185">Reference proteome</keyword>
<accession>A0A506UDV2</accession>
<feature type="domain" description="Tryptophan synthase beta chain-like PALP" evidence="3">
    <location>
        <begin position="79"/>
        <end position="380"/>
    </location>
</feature>
<dbReference type="InterPro" id="IPR001926">
    <property type="entry name" value="TrpB-like_PALP"/>
</dbReference>
<name>A0A506UDV2_9HYPH</name>
<dbReference type="OrthoDB" id="9778118at2"/>
<protein>
    <submittedName>
        <fullName evidence="4">Pyridoxal-phosphate dependent enzyme</fullName>
    </submittedName>
</protein>
<dbReference type="Gene3D" id="3.40.50.1100">
    <property type="match status" value="2"/>
</dbReference>
<evidence type="ECO:0000259" key="3">
    <source>
        <dbReference type="Pfam" id="PF00291"/>
    </source>
</evidence>
<evidence type="ECO:0000313" key="5">
    <source>
        <dbReference type="Proteomes" id="UP000318801"/>
    </source>
</evidence>